<evidence type="ECO:0000259" key="4">
    <source>
        <dbReference type="Pfam" id="PF01229"/>
    </source>
</evidence>
<keyword evidence="6" id="KW-1185">Reference proteome</keyword>
<reference evidence="5 6" key="1">
    <citation type="submission" date="2018-06" db="EMBL/GenBank/DDBJ databases">
        <title>Noncontiguous genome sequence of Ruminococcaceae bacterium ASD2818.</title>
        <authorList>
            <person name="Chaplin A.V."/>
            <person name="Sokolova S.R."/>
            <person name="Kochetkova T.O."/>
            <person name="Goltsov A.Y."/>
            <person name="Trofimov D.Y."/>
            <person name="Efimov B.A."/>
        </authorList>
    </citation>
    <scope>NUCLEOTIDE SEQUENCE [LARGE SCALE GENOMIC DNA]</scope>
    <source>
        <strain evidence="5 6">ASD2818</strain>
    </source>
</reference>
<dbReference type="GO" id="GO:0004553">
    <property type="term" value="F:hydrolase activity, hydrolyzing O-glycosyl compounds"/>
    <property type="evidence" value="ECO:0007669"/>
    <property type="project" value="TreeGrafter"/>
</dbReference>
<dbReference type="EMBL" id="QLYR01000008">
    <property type="protein sequence ID" value="RAQ25513.1"/>
    <property type="molecule type" value="Genomic_DNA"/>
</dbReference>
<dbReference type="InterPro" id="IPR017853">
    <property type="entry name" value="GH"/>
</dbReference>
<sequence length="453" mass="52140">MIERRSIFMEQKIKVDFTKQTGKIKPMHAVNNVPCMPYDTHENNLFAKLQEAGVPYGRLHDTGGRFGGAHFVDIENIFPDFDADETEPASYDFAFTDRLLEEMVKYGIEPFFRLGATIENFHFLRAYHIYPPKDFHKWARICAGIVRHYNEGWAGGYHFGIRYWEIWNEPDNTPDVEDNPMWKGTPEQFFEMYDITARHLKALFPSIRVGGYGSCGFYAINTDSFIRDAHSSPRVGYFIDFMDRFLEYCQKNGTVLDFFSWHSYADVEDNVRYAAYARKKLEQYGYGGVEIFLNEWNPGIAEKGRLRDAANIAAGMCALQKTSTDMCMYYDAQITSTYCGLFNFTTHDVYKAYYAFFGFHKLYQLSNEAFSETGAENVYVCAAVDGFKGGVLLVNRNMEECRFSLAVKGANPDEAVCYAVDEAHDFERISWPGSTITMQGNALWYVEFKVKES</sequence>
<dbReference type="Pfam" id="PF01229">
    <property type="entry name" value="Glyco_hydro_39"/>
    <property type="match status" value="1"/>
</dbReference>
<evidence type="ECO:0000256" key="1">
    <source>
        <dbReference type="ARBA" id="ARBA00008875"/>
    </source>
</evidence>
<dbReference type="Proteomes" id="UP000249377">
    <property type="component" value="Unassembled WGS sequence"/>
</dbReference>
<dbReference type="InterPro" id="IPR051923">
    <property type="entry name" value="Glycosyl_Hydrolase_39"/>
</dbReference>
<dbReference type="PANTHER" id="PTHR12631">
    <property type="entry name" value="ALPHA-L-IDURONIDASE"/>
    <property type="match status" value="1"/>
</dbReference>
<comment type="caution">
    <text evidence="5">The sequence shown here is derived from an EMBL/GenBank/DDBJ whole genome shotgun (WGS) entry which is preliminary data.</text>
</comment>
<protein>
    <recommendedName>
        <fullName evidence="4">Glycosyl hydrolases family 39 N-terminal catalytic domain-containing protein</fullName>
    </recommendedName>
</protein>
<gene>
    <name evidence="5" type="ORF">DPQ25_10855</name>
</gene>
<proteinExistence type="inferred from homology"/>
<accession>A0A328UG72</accession>
<evidence type="ECO:0000313" key="5">
    <source>
        <dbReference type="EMBL" id="RAQ25513.1"/>
    </source>
</evidence>
<dbReference type="AlphaFoldDB" id="A0A328UG72"/>
<dbReference type="InterPro" id="IPR049166">
    <property type="entry name" value="GH39_cat"/>
</dbReference>
<dbReference type="SUPFAM" id="SSF51445">
    <property type="entry name" value="(Trans)glycosidases"/>
    <property type="match status" value="1"/>
</dbReference>
<evidence type="ECO:0000256" key="3">
    <source>
        <dbReference type="ARBA" id="ARBA00023295"/>
    </source>
</evidence>
<dbReference type="Gene3D" id="3.20.20.80">
    <property type="entry name" value="Glycosidases"/>
    <property type="match status" value="1"/>
</dbReference>
<dbReference type="PANTHER" id="PTHR12631:SF10">
    <property type="entry name" value="BETA-XYLOSIDASE-LIKE PROTEIN-RELATED"/>
    <property type="match status" value="1"/>
</dbReference>
<evidence type="ECO:0000313" key="6">
    <source>
        <dbReference type="Proteomes" id="UP000249377"/>
    </source>
</evidence>
<name>A0A328UG72_9FIRM</name>
<feature type="domain" description="Glycosyl hydrolases family 39 N-terminal catalytic" evidence="4">
    <location>
        <begin position="81"/>
        <end position="267"/>
    </location>
</feature>
<evidence type="ECO:0000256" key="2">
    <source>
        <dbReference type="ARBA" id="ARBA00022801"/>
    </source>
</evidence>
<keyword evidence="3" id="KW-0326">Glycosidase</keyword>
<comment type="similarity">
    <text evidence="1">Belongs to the glycosyl hydrolase 39 family.</text>
</comment>
<keyword evidence="2" id="KW-0378">Hydrolase</keyword>
<organism evidence="5 6">
    <name type="scientific">Hydrogeniiclostridium mannosilyticum</name>
    <dbReference type="NCBI Taxonomy" id="2764322"/>
    <lineage>
        <taxon>Bacteria</taxon>
        <taxon>Bacillati</taxon>
        <taxon>Bacillota</taxon>
        <taxon>Clostridia</taxon>
        <taxon>Eubacteriales</taxon>
        <taxon>Acutalibacteraceae</taxon>
        <taxon>Hydrogeniiclostridium</taxon>
    </lineage>
</organism>